<dbReference type="SUPFAM" id="SSF51556">
    <property type="entry name" value="Metallo-dependent hydrolases"/>
    <property type="match status" value="1"/>
</dbReference>
<evidence type="ECO:0000313" key="7">
    <source>
        <dbReference type="EMBL" id="ACJ00597.1"/>
    </source>
</evidence>
<comment type="cofactor">
    <cofactor evidence="1">
        <name>Zn(2+)</name>
        <dbReference type="ChEBI" id="CHEBI:29105"/>
    </cofactor>
</comment>
<feature type="domain" description="Formimidoylglutamate deiminase N-terminal" evidence="6">
    <location>
        <begin position="5"/>
        <end position="46"/>
    </location>
</feature>
<dbReference type="HOGENOM" id="CLU_012358_3_0_5"/>
<evidence type="ECO:0000256" key="4">
    <source>
        <dbReference type="ARBA" id="ARBA00022833"/>
    </source>
</evidence>
<dbReference type="EMBL" id="CP000613">
    <property type="protein sequence ID" value="ACJ00597.1"/>
    <property type="molecule type" value="Genomic_DNA"/>
</dbReference>
<dbReference type="AlphaFoldDB" id="B6IWC3"/>
<evidence type="ECO:0000256" key="2">
    <source>
        <dbReference type="ARBA" id="ARBA00022723"/>
    </source>
</evidence>
<name>B6IWC3_RHOCS</name>
<keyword evidence="3 7" id="KW-0378">Hydrolase</keyword>
<keyword evidence="8" id="KW-1185">Reference proteome</keyword>
<evidence type="ECO:0000259" key="5">
    <source>
        <dbReference type="Pfam" id="PF01979"/>
    </source>
</evidence>
<dbReference type="Gene3D" id="3.20.20.140">
    <property type="entry name" value="Metal-dependent hydrolases"/>
    <property type="match status" value="1"/>
</dbReference>
<dbReference type="Proteomes" id="UP000001591">
    <property type="component" value="Chromosome"/>
</dbReference>
<dbReference type="InterPro" id="IPR055156">
    <property type="entry name" value="HutF-like_N"/>
</dbReference>
<dbReference type="EC" id="3.5.3.13" evidence="7"/>
<keyword evidence="4" id="KW-0862">Zinc</keyword>
<dbReference type="KEGG" id="rce:RC1_3235"/>
<gene>
    <name evidence="7" type="primary">hutF</name>
    <name evidence="7" type="ordered locus">RC1_3235</name>
</gene>
<dbReference type="GO" id="GO:0050416">
    <property type="term" value="F:formimidoylglutamate deiminase activity"/>
    <property type="evidence" value="ECO:0007669"/>
    <property type="project" value="UniProtKB-EC"/>
</dbReference>
<organism evidence="7 8">
    <name type="scientific">Rhodospirillum centenum (strain ATCC 51521 / SW)</name>
    <dbReference type="NCBI Taxonomy" id="414684"/>
    <lineage>
        <taxon>Bacteria</taxon>
        <taxon>Pseudomonadati</taxon>
        <taxon>Pseudomonadota</taxon>
        <taxon>Alphaproteobacteria</taxon>
        <taxon>Rhodospirillales</taxon>
        <taxon>Rhodospirillaceae</taxon>
        <taxon>Rhodospirillum</taxon>
    </lineage>
</organism>
<evidence type="ECO:0000259" key="6">
    <source>
        <dbReference type="Pfam" id="PF22429"/>
    </source>
</evidence>
<accession>B6IWC3</accession>
<dbReference type="NCBIfam" id="NF006684">
    <property type="entry name" value="PRK09229.1-5"/>
    <property type="match status" value="1"/>
</dbReference>
<dbReference type="eggNOG" id="COG0402">
    <property type="taxonomic scope" value="Bacteria"/>
</dbReference>
<dbReference type="NCBIfam" id="TIGR02022">
    <property type="entry name" value="hutF"/>
    <property type="match status" value="1"/>
</dbReference>
<reference evidence="7 8" key="1">
    <citation type="journal article" date="2010" name="BMC Genomics">
        <title>Metabolic flexibility revealed in the genome of the cyst-forming alpha-1 proteobacterium Rhodospirillum centenum.</title>
        <authorList>
            <person name="Lu Y.K."/>
            <person name="Marden J."/>
            <person name="Han M."/>
            <person name="Swingley W.D."/>
            <person name="Mastrian S.D."/>
            <person name="Chowdhury S.R."/>
            <person name="Hao J."/>
            <person name="Helmy T."/>
            <person name="Kim S."/>
            <person name="Kurdoglu A.A."/>
            <person name="Matthies H.J."/>
            <person name="Rollo D."/>
            <person name="Stothard P."/>
            <person name="Blankenship R.E."/>
            <person name="Bauer C.E."/>
            <person name="Touchman J.W."/>
        </authorList>
    </citation>
    <scope>NUCLEOTIDE SEQUENCE [LARGE SCALE GENOMIC DNA]</scope>
    <source>
        <strain evidence="8">ATCC 51521 / SW</strain>
    </source>
</reference>
<dbReference type="STRING" id="414684.RC1_3235"/>
<dbReference type="InterPro" id="IPR051607">
    <property type="entry name" value="Metallo-dep_hydrolases"/>
</dbReference>
<protein>
    <submittedName>
        <fullName evidence="7">Formiminoglutamate deiminase</fullName>
        <ecNumber evidence="7">3.5.3.13</ecNumber>
    </submittedName>
</protein>
<feature type="domain" description="Amidohydrolase-related" evidence="5">
    <location>
        <begin position="50"/>
        <end position="437"/>
    </location>
</feature>
<proteinExistence type="predicted"/>
<dbReference type="NCBIfam" id="NF006681">
    <property type="entry name" value="PRK09229.1-2"/>
    <property type="match status" value="1"/>
</dbReference>
<dbReference type="PANTHER" id="PTHR11271">
    <property type="entry name" value="GUANINE DEAMINASE"/>
    <property type="match status" value="1"/>
</dbReference>
<dbReference type="PANTHER" id="PTHR11271:SF48">
    <property type="entry name" value="AMIDOHYDROLASE-RELATED DOMAIN-CONTAINING PROTEIN"/>
    <property type="match status" value="1"/>
</dbReference>
<dbReference type="GO" id="GO:0019239">
    <property type="term" value="F:deaminase activity"/>
    <property type="evidence" value="ECO:0007669"/>
    <property type="project" value="TreeGrafter"/>
</dbReference>
<dbReference type="RefSeq" id="WP_012568376.1">
    <property type="nucleotide sequence ID" value="NC_011420.2"/>
</dbReference>
<evidence type="ECO:0000256" key="3">
    <source>
        <dbReference type="ARBA" id="ARBA00022801"/>
    </source>
</evidence>
<keyword evidence="2" id="KW-0479">Metal-binding</keyword>
<dbReference type="InterPro" id="IPR032466">
    <property type="entry name" value="Metal_Hydrolase"/>
</dbReference>
<evidence type="ECO:0000256" key="1">
    <source>
        <dbReference type="ARBA" id="ARBA00001947"/>
    </source>
</evidence>
<dbReference type="Pfam" id="PF22429">
    <property type="entry name" value="HutF_N"/>
    <property type="match status" value="1"/>
</dbReference>
<evidence type="ECO:0000313" key="8">
    <source>
        <dbReference type="Proteomes" id="UP000001591"/>
    </source>
</evidence>
<sequence length="462" mass="49205">MLLRACYADRVRLPEGWAEGVRIELTEGGDIAALIPGGSPEGAERLAGPVVPGLPDLHSHAFQRAMAGLAERVGEGGDSFWSWRRTMYGFVARLTPDDVHAIAAQLQIEMLKAGYTAVAEFHYLHHDPDGRPYADPAALSRAVLAAARETGIALTHLPVLYMTGGLDGRPLADGQRRFAGTPAGLLALLEALAPETGPDLRLGLALHSLRAVPAGALREALAGLRARDPEAPVHIHAAEQPKEVEECLNHLGARPVEFLLEQAGVDRRWCLIHATHMTEAEATALAASGAVAGLCPTTEANLGDGLFRWEPFRRAGGRFGIGSDSHVSVDPREELRWLHYGQRLAAGRRSFGLPGRSPHLGARLWLDAADGGAQALGRAAGRLAPGRRADFLVLDPDHPSLCGPSLCGREGDALLDALVFANHGNPVRDVIVGGRRVVAAGRHPAEEAVAARYRRTVARLTA</sequence>
<dbReference type="SUPFAM" id="SSF51338">
    <property type="entry name" value="Composite domain of metallo-dependent hydrolases"/>
    <property type="match status" value="1"/>
</dbReference>
<dbReference type="Gene3D" id="2.30.40.10">
    <property type="entry name" value="Urease, subunit C, domain 1"/>
    <property type="match status" value="1"/>
</dbReference>
<dbReference type="GO" id="GO:0005829">
    <property type="term" value="C:cytosol"/>
    <property type="evidence" value="ECO:0007669"/>
    <property type="project" value="TreeGrafter"/>
</dbReference>
<dbReference type="InterPro" id="IPR011059">
    <property type="entry name" value="Metal-dep_hydrolase_composite"/>
</dbReference>
<dbReference type="InterPro" id="IPR006680">
    <property type="entry name" value="Amidohydro-rel"/>
</dbReference>
<dbReference type="Pfam" id="PF01979">
    <property type="entry name" value="Amidohydro_1"/>
    <property type="match status" value="1"/>
</dbReference>
<dbReference type="InterPro" id="IPR010252">
    <property type="entry name" value="HutF"/>
</dbReference>
<dbReference type="GO" id="GO:0046872">
    <property type="term" value="F:metal ion binding"/>
    <property type="evidence" value="ECO:0007669"/>
    <property type="project" value="UniProtKB-KW"/>
</dbReference>